<accession>X1FP81</accession>
<evidence type="ECO:0008006" key="2">
    <source>
        <dbReference type="Google" id="ProtNLM"/>
    </source>
</evidence>
<dbReference type="EMBL" id="BARU01006607">
    <property type="protein sequence ID" value="GAH34330.1"/>
    <property type="molecule type" value="Genomic_DNA"/>
</dbReference>
<proteinExistence type="predicted"/>
<dbReference type="Gene3D" id="3.40.30.10">
    <property type="entry name" value="Glutaredoxin"/>
    <property type="match status" value="1"/>
</dbReference>
<dbReference type="SUPFAM" id="SSF52833">
    <property type="entry name" value="Thioredoxin-like"/>
    <property type="match status" value="1"/>
</dbReference>
<name>X1FP81_9ZZZZ</name>
<comment type="caution">
    <text evidence="1">The sequence shown here is derived from an EMBL/GenBank/DDBJ whole genome shotgun (WGS) entry which is preliminary data.</text>
</comment>
<protein>
    <recommendedName>
        <fullName evidence="2">Alkyl hydroperoxide reductase subunit C/ Thiol specific antioxidant domain-containing protein</fullName>
    </recommendedName>
</protein>
<dbReference type="AlphaFoldDB" id="X1FP81"/>
<dbReference type="InterPro" id="IPR036249">
    <property type="entry name" value="Thioredoxin-like_sf"/>
</dbReference>
<organism evidence="1">
    <name type="scientific">marine sediment metagenome</name>
    <dbReference type="NCBI Taxonomy" id="412755"/>
    <lineage>
        <taxon>unclassified sequences</taxon>
        <taxon>metagenomes</taxon>
        <taxon>ecological metagenomes</taxon>
    </lineage>
</organism>
<gene>
    <name evidence="1" type="ORF">S03H2_13007</name>
</gene>
<reference evidence="1" key="1">
    <citation type="journal article" date="2014" name="Front. Microbiol.">
        <title>High frequency of phylogenetically diverse reductive dehalogenase-homologous genes in deep subseafloor sedimentary metagenomes.</title>
        <authorList>
            <person name="Kawai M."/>
            <person name="Futagami T."/>
            <person name="Toyoda A."/>
            <person name="Takaki Y."/>
            <person name="Nishi S."/>
            <person name="Hori S."/>
            <person name="Arai W."/>
            <person name="Tsubouchi T."/>
            <person name="Morono Y."/>
            <person name="Uchiyama I."/>
            <person name="Ito T."/>
            <person name="Fujiyama A."/>
            <person name="Inagaki F."/>
            <person name="Takami H."/>
        </authorList>
    </citation>
    <scope>NUCLEOTIDE SEQUENCE</scope>
    <source>
        <strain evidence="1">Expedition CK06-06</strain>
    </source>
</reference>
<evidence type="ECO:0000313" key="1">
    <source>
        <dbReference type="EMBL" id="GAH34330.1"/>
    </source>
</evidence>
<sequence>MTFPFWLDPELKALKVFQNFGLPNSYVIDRDGTVRLAWSGEIDRETLE</sequence>